<protein>
    <submittedName>
        <fullName evidence="2">Uncharacterized protein</fullName>
    </submittedName>
</protein>
<gene>
    <name evidence="2" type="ORF">GCM10010383_21640</name>
</gene>
<dbReference type="Proteomes" id="UP000617743">
    <property type="component" value="Unassembled WGS sequence"/>
</dbReference>
<feature type="compositionally biased region" description="Polar residues" evidence="1">
    <location>
        <begin position="86"/>
        <end position="97"/>
    </location>
</feature>
<accession>A0ABQ2X1F5</accession>
<evidence type="ECO:0000256" key="1">
    <source>
        <dbReference type="SAM" id="MobiDB-lite"/>
    </source>
</evidence>
<organism evidence="2 3">
    <name type="scientific">Streptomyces lomondensis</name>
    <dbReference type="NCBI Taxonomy" id="68229"/>
    <lineage>
        <taxon>Bacteria</taxon>
        <taxon>Bacillati</taxon>
        <taxon>Actinomycetota</taxon>
        <taxon>Actinomycetes</taxon>
        <taxon>Kitasatosporales</taxon>
        <taxon>Streptomycetaceae</taxon>
        <taxon>Streptomyces</taxon>
    </lineage>
</organism>
<evidence type="ECO:0000313" key="3">
    <source>
        <dbReference type="Proteomes" id="UP000617743"/>
    </source>
</evidence>
<feature type="region of interest" description="Disordered" evidence="1">
    <location>
        <begin position="43"/>
        <end position="97"/>
    </location>
</feature>
<proteinExistence type="predicted"/>
<name>A0ABQ2X1F5_9ACTN</name>
<sequence>MVTSGLMKYPSEASTTCPEFTAQMYRPQLTVITVAATVISPSLRGCRSSSPAQAQRRSTSSAAPTKTSDHTIRWARISRAPAGFSRGQNRGTSPHIP</sequence>
<reference evidence="3" key="1">
    <citation type="journal article" date="2019" name="Int. J. Syst. Evol. Microbiol.">
        <title>The Global Catalogue of Microorganisms (GCM) 10K type strain sequencing project: providing services to taxonomists for standard genome sequencing and annotation.</title>
        <authorList>
            <consortium name="The Broad Institute Genomics Platform"/>
            <consortium name="The Broad Institute Genome Sequencing Center for Infectious Disease"/>
            <person name="Wu L."/>
            <person name="Ma J."/>
        </authorList>
    </citation>
    <scope>NUCLEOTIDE SEQUENCE [LARGE SCALE GENOMIC DNA]</scope>
    <source>
        <strain evidence="3">JCM 4866</strain>
    </source>
</reference>
<comment type="caution">
    <text evidence="2">The sequence shown here is derived from an EMBL/GenBank/DDBJ whole genome shotgun (WGS) entry which is preliminary data.</text>
</comment>
<keyword evidence="3" id="KW-1185">Reference proteome</keyword>
<evidence type="ECO:0000313" key="2">
    <source>
        <dbReference type="EMBL" id="GGW91542.1"/>
    </source>
</evidence>
<feature type="compositionally biased region" description="Low complexity" evidence="1">
    <location>
        <begin position="48"/>
        <end position="65"/>
    </location>
</feature>
<dbReference type="EMBL" id="BMWC01000002">
    <property type="protein sequence ID" value="GGW91542.1"/>
    <property type="molecule type" value="Genomic_DNA"/>
</dbReference>